<dbReference type="OrthoDB" id="9944851at2"/>
<feature type="compositionally biased region" description="Basic and acidic residues" evidence="1">
    <location>
        <begin position="30"/>
        <end position="49"/>
    </location>
</feature>
<dbReference type="RefSeq" id="WP_092565011.1">
    <property type="nucleotide sequence ID" value="NZ_FNQV01000010.1"/>
</dbReference>
<evidence type="ECO:0000313" key="3">
    <source>
        <dbReference type="Proteomes" id="UP000199288"/>
    </source>
</evidence>
<dbReference type="Proteomes" id="UP000199288">
    <property type="component" value="Unassembled WGS sequence"/>
</dbReference>
<name>A0A1H4BRJ0_9ACTO</name>
<evidence type="ECO:0000256" key="1">
    <source>
        <dbReference type="SAM" id="MobiDB-lite"/>
    </source>
</evidence>
<sequence length="62" mass="7200">MNQQNPKDTLQADLEVLAEVFEVVDREYRRKEAQSRRDGLPEPERDIRAYHGFADGEAAPRD</sequence>
<organism evidence="2 3">
    <name type="scientific">Bowdeniella nasicola</name>
    <dbReference type="NCBI Taxonomy" id="208480"/>
    <lineage>
        <taxon>Bacteria</taxon>
        <taxon>Bacillati</taxon>
        <taxon>Actinomycetota</taxon>
        <taxon>Actinomycetes</taxon>
        <taxon>Actinomycetales</taxon>
        <taxon>Actinomycetaceae</taxon>
        <taxon>Bowdeniella</taxon>
    </lineage>
</organism>
<proteinExistence type="predicted"/>
<keyword evidence="3" id="KW-1185">Reference proteome</keyword>
<protein>
    <submittedName>
        <fullName evidence="2">Uncharacterized protein</fullName>
    </submittedName>
</protein>
<dbReference type="AlphaFoldDB" id="A0A1H4BRJ0"/>
<evidence type="ECO:0000313" key="2">
    <source>
        <dbReference type="EMBL" id="SEA50687.1"/>
    </source>
</evidence>
<feature type="region of interest" description="Disordered" evidence="1">
    <location>
        <begin position="30"/>
        <end position="62"/>
    </location>
</feature>
<gene>
    <name evidence="2" type="ORF">SAMN02910418_01751</name>
</gene>
<reference evidence="3" key="1">
    <citation type="submission" date="2016-10" db="EMBL/GenBank/DDBJ databases">
        <authorList>
            <person name="Varghese N."/>
            <person name="Submissions S."/>
        </authorList>
    </citation>
    <scope>NUCLEOTIDE SEQUENCE [LARGE SCALE GENOMIC DNA]</scope>
    <source>
        <strain evidence="3">KPR-1</strain>
    </source>
</reference>
<accession>A0A1H4BRJ0</accession>
<dbReference type="EMBL" id="FNQV01000010">
    <property type="protein sequence ID" value="SEA50687.1"/>
    <property type="molecule type" value="Genomic_DNA"/>
</dbReference>